<gene>
    <name evidence="1" type="ORF">CHK_1059</name>
</gene>
<evidence type="ECO:0000313" key="2">
    <source>
        <dbReference type="Proteomes" id="UP000034076"/>
    </source>
</evidence>
<name>A0A0M2NJY0_9FIRM</name>
<protein>
    <recommendedName>
        <fullName evidence="3">C_GCAxxG_C_C family protein</fullName>
    </recommendedName>
</protein>
<organism evidence="1 2">
    <name type="scientific">Christensenella hongkongensis</name>
    <dbReference type="NCBI Taxonomy" id="270498"/>
    <lineage>
        <taxon>Bacteria</taxon>
        <taxon>Bacillati</taxon>
        <taxon>Bacillota</taxon>
        <taxon>Clostridia</taxon>
        <taxon>Christensenellales</taxon>
        <taxon>Christensenellaceae</taxon>
        <taxon>Christensenella</taxon>
    </lineage>
</organism>
<dbReference type="EMBL" id="LAYJ01000078">
    <property type="protein sequence ID" value="KKI51271.1"/>
    <property type="molecule type" value="Genomic_DNA"/>
</dbReference>
<dbReference type="AlphaFoldDB" id="A0A0M2NJY0"/>
<dbReference type="InterPro" id="IPR010181">
    <property type="entry name" value="CGCAxxGCC_motif"/>
</dbReference>
<sequence>MLKEKAKEYYNDKDYNCAEAIIRAANDVYDLGINEAGLKSYGCFGAGMQCGSVCGAVSGAMGAISAKEVKTIAHESETLGPKCREMMKGFEERFGHTLCKEVRKNQFSKETRCWKAVEGAAEILEPIMEK</sequence>
<dbReference type="STRING" id="270498.CHK_1059"/>
<dbReference type="Pfam" id="PF09719">
    <property type="entry name" value="C_GCAxxG_C_C"/>
    <property type="match status" value="1"/>
</dbReference>
<dbReference type="NCBIfam" id="TIGR01909">
    <property type="entry name" value="C_GCAxxG_C_C"/>
    <property type="match status" value="1"/>
</dbReference>
<keyword evidence="2" id="KW-1185">Reference proteome</keyword>
<evidence type="ECO:0008006" key="3">
    <source>
        <dbReference type="Google" id="ProtNLM"/>
    </source>
</evidence>
<evidence type="ECO:0000313" key="1">
    <source>
        <dbReference type="EMBL" id="KKI51271.1"/>
    </source>
</evidence>
<dbReference type="RefSeq" id="WP_046442974.1">
    <property type="nucleotide sequence ID" value="NZ_CAUERS010000022.1"/>
</dbReference>
<reference evidence="1 2" key="1">
    <citation type="submission" date="2015-04" db="EMBL/GenBank/DDBJ databases">
        <title>Draft genome sequence of bacteremic isolate Catabacter hongkongensis type strain HKU16T.</title>
        <authorList>
            <person name="Lau S.K."/>
            <person name="Teng J.L."/>
            <person name="Huang Y."/>
            <person name="Curreem S.O."/>
            <person name="Tsui S.K."/>
            <person name="Woo P.C."/>
        </authorList>
    </citation>
    <scope>NUCLEOTIDE SEQUENCE [LARGE SCALE GENOMIC DNA]</scope>
    <source>
        <strain evidence="1 2">HKU16</strain>
    </source>
</reference>
<dbReference type="Proteomes" id="UP000034076">
    <property type="component" value="Unassembled WGS sequence"/>
</dbReference>
<accession>A0A0M2NJY0</accession>
<dbReference type="OrthoDB" id="45689at2"/>
<comment type="caution">
    <text evidence="1">The sequence shown here is derived from an EMBL/GenBank/DDBJ whole genome shotgun (WGS) entry which is preliminary data.</text>
</comment>
<proteinExistence type="predicted"/>